<evidence type="ECO:0000313" key="1">
    <source>
        <dbReference type="EMBL" id="MCS4556069.1"/>
    </source>
</evidence>
<dbReference type="EMBL" id="JAKOGG010000003">
    <property type="protein sequence ID" value="MCS4556069.1"/>
    <property type="molecule type" value="Genomic_DNA"/>
</dbReference>
<proteinExistence type="predicted"/>
<comment type="caution">
    <text evidence="1">The sequence shown here is derived from an EMBL/GenBank/DDBJ whole genome shotgun (WGS) entry which is preliminary data.</text>
</comment>
<dbReference type="InterPro" id="IPR013398">
    <property type="entry name" value="CRISPR-assoc_prot_Csy2"/>
</dbReference>
<name>A0ABT2FLE9_9GAMM</name>
<accession>A0ABT2FLE9</accession>
<sequence length="697" mass="78973">MVNIVPLQTVLSLTDVKERTFQLKRGFALHSNMLFDVSDLESTALIILINSTLPAKDRPDDLIDKRTAKKQLANPDFFNCCVEEVAWFHTHNLKYPDIRVSMQRILSLPPSQKSKVLSSADVPMFVDWAHDAKKVNYAKLFAAEFFWHGQKRSLAKVLKEIEPEWKTAFQSMGGKVQDLKVVSDSLNRLLPPTEFPNTVDHNSPQIRMPYRDDYIAVTPVVSSAMLLAIQQSYARTTELSFTRPASVGGLVSSLGGWVKVLHYPPNLARQGQSFSQNQLGRLAEVGSILNSKVLRRKDFIASLERLSRLGYIATNRQQRIQLRAQQKLLRTIVLQWLAPLFELREAIVSEPQVIEKLSSISDSTEYEFLIAPVSSLKQFLNPLFACLNNQISNYYVTQHFAFEPRLMSVLRKQLSWALSQIESTSYPSADDDGSVSYLHLKALRLFDGAALSNMYCSGIPSLTAMWGFLHHYQRELNASLGANIRFAAFAWFIRDYSSSTETKLPEFDMAGANQREFKRRGLIEGRYCDMTFDVVIRIEGDASELSQLASAQNALKAHLPARFAGGTLLPPSISSSTADWCQFQQNSATFFKEIGLLPYSGRWVLPTRKSISSVNEIADINKINRAFVPTHLGYLFLEAPKRRKNSHASQHCYAESAIGLVEFTRQIEIRMQGARNFYQRAFWQLDIRENSMLMGRA</sequence>
<dbReference type="RefSeq" id="WP_238895473.1">
    <property type="nucleotide sequence ID" value="NZ_JAKOGG010000003.1"/>
</dbReference>
<keyword evidence="2" id="KW-1185">Reference proteome</keyword>
<gene>
    <name evidence="1" type="ORF">L9G74_06425</name>
</gene>
<dbReference type="Proteomes" id="UP001201549">
    <property type="component" value="Unassembled WGS sequence"/>
</dbReference>
<evidence type="ECO:0000313" key="2">
    <source>
        <dbReference type="Proteomes" id="UP001201549"/>
    </source>
</evidence>
<dbReference type="Pfam" id="PF09614">
    <property type="entry name" value="Cas_Csy2"/>
    <property type="match status" value="1"/>
</dbReference>
<organism evidence="1 2">
    <name type="scientific">Shewanella electrica</name>
    <dbReference type="NCBI Taxonomy" id="515560"/>
    <lineage>
        <taxon>Bacteria</taxon>
        <taxon>Pseudomonadati</taxon>
        <taxon>Pseudomonadota</taxon>
        <taxon>Gammaproteobacteria</taxon>
        <taxon>Alteromonadales</taxon>
        <taxon>Shewanellaceae</taxon>
        <taxon>Shewanella</taxon>
    </lineage>
</organism>
<reference evidence="2" key="1">
    <citation type="submission" date="2023-07" db="EMBL/GenBank/DDBJ databases">
        <title>Shewanella mangrovi sp. nov., an acetaldehyde- degrading bacterium isolated from mangrove sediment.</title>
        <authorList>
            <person name="Liu Y."/>
        </authorList>
    </citation>
    <scope>NUCLEOTIDE SEQUENCE [LARGE SCALE GENOMIC DNA]</scope>
    <source>
        <strain evidence="2">C32</strain>
    </source>
</reference>
<protein>
    <submittedName>
        <fullName evidence="1">Uncharacterized protein</fullName>
    </submittedName>
</protein>